<gene>
    <name evidence="1" type="ORF">S03H2_35457</name>
</gene>
<organism evidence="1">
    <name type="scientific">marine sediment metagenome</name>
    <dbReference type="NCBI Taxonomy" id="412755"/>
    <lineage>
        <taxon>unclassified sequences</taxon>
        <taxon>metagenomes</taxon>
        <taxon>ecological metagenomes</taxon>
    </lineage>
</organism>
<comment type="caution">
    <text evidence="1">The sequence shown here is derived from an EMBL/GenBank/DDBJ whole genome shotgun (WGS) entry which is preliminary data.</text>
</comment>
<dbReference type="EMBL" id="BARU01021689">
    <property type="protein sequence ID" value="GAH48622.1"/>
    <property type="molecule type" value="Genomic_DNA"/>
</dbReference>
<sequence length="123" mass="14278">MNENKDNISKIKAKIAYLMTKRGTCEKYLLARHKMINASFVEMRTLAGGRMRKTPAYYLSRKVGGVTKLAYVKKSDLNIVERRALAWKYYSANLAKFSKISKEIESYFRILGVLSLDIPDRYR</sequence>
<accession>X1FUE6</accession>
<evidence type="ECO:0000313" key="1">
    <source>
        <dbReference type="EMBL" id="GAH48622.1"/>
    </source>
</evidence>
<name>X1FUE6_9ZZZZ</name>
<reference evidence="1" key="1">
    <citation type="journal article" date="2014" name="Front. Microbiol.">
        <title>High frequency of phylogenetically diverse reductive dehalogenase-homologous genes in deep subseafloor sedimentary metagenomes.</title>
        <authorList>
            <person name="Kawai M."/>
            <person name="Futagami T."/>
            <person name="Toyoda A."/>
            <person name="Takaki Y."/>
            <person name="Nishi S."/>
            <person name="Hori S."/>
            <person name="Arai W."/>
            <person name="Tsubouchi T."/>
            <person name="Morono Y."/>
            <person name="Uchiyama I."/>
            <person name="Ito T."/>
            <person name="Fujiyama A."/>
            <person name="Inagaki F."/>
            <person name="Takami H."/>
        </authorList>
    </citation>
    <scope>NUCLEOTIDE SEQUENCE</scope>
    <source>
        <strain evidence="1">Expedition CK06-06</strain>
    </source>
</reference>
<proteinExistence type="predicted"/>
<dbReference type="AlphaFoldDB" id="X1FUE6"/>
<protein>
    <submittedName>
        <fullName evidence="1">Uncharacterized protein</fullName>
    </submittedName>
</protein>